<dbReference type="GO" id="GO:0008270">
    <property type="term" value="F:zinc ion binding"/>
    <property type="evidence" value="ECO:0007669"/>
    <property type="project" value="UniProtKB-KW"/>
</dbReference>
<keyword evidence="2 4" id="KW-0863">Zinc-finger</keyword>
<keyword evidence="1" id="KW-0479">Metal-binding</keyword>
<evidence type="ECO:0000256" key="4">
    <source>
        <dbReference type="PROSITE-ProRule" id="PRU00175"/>
    </source>
</evidence>
<dbReference type="AlphaFoldDB" id="A0A401GQQ0"/>
<dbReference type="Gene3D" id="3.30.40.10">
    <property type="entry name" value="Zinc/RING finger domain, C3HC4 (zinc finger)"/>
    <property type="match status" value="1"/>
</dbReference>
<dbReference type="GO" id="GO:0006367">
    <property type="term" value="P:transcription initiation at RNA polymerase II promoter"/>
    <property type="evidence" value="ECO:0007669"/>
    <property type="project" value="TreeGrafter"/>
</dbReference>
<feature type="compositionally biased region" description="Low complexity" evidence="5">
    <location>
        <begin position="512"/>
        <end position="521"/>
    </location>
</feature>
<sequence length="549" mass="61002">MDSEPARSMLENLRELLPFPLVRYIPAEEFLSGGGELQPVDWEDSDLPDLPLEDHNSRCYYCLDDYQPPRRKSAQHVQLSETAREPLTRFPCGHVLHQDCARAWIGEHSKCVLCKSDLYPSECVQEGISWSSVSNIFRVEDGIFRRVVDVELLHTVHTVDKDLVISGSFSEDGQYMRVQRGSGMYVIHTTTGSEICSFMEDGLSTHHFSPDGTVLVTENDHGDITIWKIQPGHNEKIRTLIGRKGMTMHVWDVASGQPMQIMQLQNESSSCLACHGGFVAVAKSNGTIELWDVGNGSLMNYWRGHDSRTRGLVFMPDGTGLVSAAAQEDPLKYWDMTTILDRGLTSPAFSRDHQVSQVTEGLLNLSPTRMFTGAKDPFSPTVSHDGCWLACCDFRGEAVFCGMSRQERCNSSYELNLYVGILCVIVPHVGVLLKCPSGTVIGIDFNQERSCVVTFNKECTIQTWKITTFNEKRADSQPEASTQSLVDHEQSIPASSSTDDPAYPHEQADPMTATPATSAATVMSDRDTDNDTTMSGKRDNTGQDEEHSV</sequence>
<organism evidence="7 8">
    <name type="scientific">Sparassis crispa</name>
    <dbReference type="NCBI Taxonomy" id="139825"/>
    <lineage>
        <taxon>Eukaryota</taxon>
        <taxon>Fungi</taxon>
        <taxon>Dikarya</taxon>
        <taxon>Basidiomycota</taxon>
        <taxon>Agaricomycotina</taxon>
        <taxon>Agaricomycetes</taxon>
        <taxon>Polyporales</taxon>
        <taxon>Sparassidaceae</taxon>
        <taxon>Sparassis</taxon>
    </lineage>
</organism>
<dbReference type="InterPro" id="IPR036322">
    <property type="entry name" value="WD40_repeat_dom_sf"/>
</dbReference>
<name>A0A401GQQ0_9APHY</name>
<feature type="region of interest" description="Disordered" evidence="5">
    <location>
        <begin position="472"/>
        <end position="549"/>
    </location>
</feature>
<dbReference type="OrthoDB" id="6262491at2759"/>
<feature type="domain" description="RING-type" evidence="6">
    <location>
        <begin position="59"/>
        <end position="115"/>
    </location>
</feature>
<dbReference type="PANTHER" id="PTHR19879">
    <property type="entry name" value="TRANSCRIPTION INITIATION FACTOR TFIID"/>
    <property type="match status" value="1"/>
</dbReference>
<dbReference type="InterPro" id="IPR018957">
    <property type="entry name" value="Znf_C3HC4_RING-type"/>
</dbReference>
<dbReference type="RefSeq" id="XP_027615456.1">
    <property type="nucleotide sequence ID" value="XM_027759655.1"/>
</dbReference>
<dbReference type="SUPFAM" id="SSF50978">
    <property type="entry name" value="WD40 repeat-like"/>
    <property type="match status" value="1"/>
</dbReference>
<dbReference type="InterPro" id="IPR001680">
    <property type="entry name" value="WD40_rpt"/>
</dbReference>
<evidence type="ECO:0000256" key="3">
    <source>
        <dbReference type="ARBA" id="ARBA00022833"/>
    </source>
</evidence>
<dbReference type="SMART" id="SM00320">
    <property type="entry name" value="WD40"/>
    <property type="match status" value="4"/>
</dbReference>
<dbReference type="SUPFAM" id="SSF57850">
    <property type="entry name" value="RING/U-box"/>
    <property type="match status" value="1"/>
</dbReference>
<dbReference type="PROSITE" id="PS50089">
    <property type="entry name" value="ZF_RING_2"/>
    <property type="match status" value="1"/>
</dbReference>
<proteinExistence type="predicted"/>
<evidence type="ECO:0000259" key="6">
    <source>
        <dbReference type="PROSITE" id="PS50089"/>
    </source>
</evidence>
<dbReference type="GeneID" id="38781460"/>
<dbReference type="InterPro" id="IPR001841">
    <property type="entry name" value="Znf_RING"/>
</dbReference>
<dbReference type="Pfam" id="PF00097">
    <property type="entry name" value="zf-C3HC4"/>
    <property type="match status" value="1"/>
</dbReference>
<evidence type="ECO:0000313" key="8">
    <source>
        <dbReference type="Proteomes" id="UP000287166"/>
    </source>
</evidence>
<dbReference type="PANTHER" id="PTHR19879:SF1">
    <property type="entry name" value="CANNONBALL-RELATED"/>
    <property type="match status" value="1"/>
</dbReference>
<keyword evidence="8" id="KW-1185">Reference proteome</keyword>
<dbReference type="GO" id="GO:0005669">
    <property type="term" value="C:transcription factor TFIID complex"/>
    <property type="evidence" value="ECO:0007669"/>
    <property type="project" value="TreeGrafter"/>
</dbReference>
<dbReference type="GO" id="GO:0016251">
    <property type="term" value="F:RNA polymerase II general transcription initiation factor activity"/>
    <property type="evidence" value="ECO:0007669"/>
    <property type="project" value="TreeGrafter"/>
</dbReference>
<accession>A0A401GQQ0</accession>
<dbReference type="InParanoid" id="A0A401GQQ0"/>
<dbReference type="Gene3D" id="2.130.10.10">
    <property type="entry name" value="YVTN repeat-like/Quinoprotein amine dehydrogenase"/>
    <property type="match status" value="2"/>
</dbReference>
<keyword evidence="3" id="KW-0862">Zinc</keyword>
<dbReference type="InterPro" id="IPR013083">
    <property type="entry name" value="Znf_RING/FYVE/PHD"/>
</dbReference>
<evidence type="ECO:0000256" key="1">
    <source>
        <dbReference type="ARBA" id="ARBA00022723"/>
    </source>
</evidence>
<dbReference type="EMBL" id="BFAD01000006">
    <property type="protein sequence ID" value="GBE84543.1"/>
    <property type="molecule type" value="Genomic_DNA"/>
</dbReference>
<dbReference type="InterPro" id="IPR015943">
    <property type="entry name" value="WD40/YVTN_repeat-like_dom_sf"/>
</dbReference>
<feature type="compositionally biased region" description="Basic and acidic residues" evidence="5">
    <location>
        <begin position="536"/>
        <end position="549"/>
    </location>
</feature>
<evidence type="ECO:0000313" key="7">
    <source>
        <dbReference type="EMBL" id="GBE84543.1"/>
    </source>
</evidence>
<dbReference type="Proteomes" id="UP000287166">
    <property type="component" value="Unassembled WGS sequence"/>
</dbReference>
<reference evidence="7 8" key="1">
    <citation type="journal article" date="2018" name="Sci. Rep.">
        <title>Genome sequence of the cauliflower mushroom Sparassis crispa (Hanabiratake) and its association with beneficial usage.</title>
        <authorList>
            <person name="Kiyama R."/>
            <person name="Furutani Y."/>
            <person name="Kawaguchi K."/>
            <person name="Nakanishi T."/>
        </authorList>
    </citation>
    <scope>NUCLEOTIDE SEQUENCE [LARGE SCALE GENOMIC DNA]</scope>
</reference>
<evidence type="ECO:0000256" key="5">
    <source>
        <dbReference type="SAM" id="MobiDB-lite"/>
    </source>
</evidence>
<comment type="caution">
    <text evidence="7">The sequence shown here is derived from an EMBL/GenBank/DDBJ whole genome shotgun (WGS) entry which is preliminary data.</text>
</comment>
<protein>
    <recommendedName>
        <fullName evidence="6">RING-type domain-containing protein</fullName>
    </recommendedName>
</protein>
<dbReference type="STRING" id="139825.A0A401GQQ0"/>
<gene>
    <name evidence="7" type="ORF">SCP_0605220</name>
</gene>
<evidence type="ECO:0000256" key="2">
    <source>
        <dbReference type="ARBA" id="ARBA00022771"/>
    </source>
</evidence>